<sequence>MQRLFLPLLLLCLLNLMTIGTGRLIDGIFTEPRLEPGYNLVATIPRGASALNVTELRHTQNYLAIRLRDGSFLINGNYNINWSGEYEAAGTTFVYLRQSSQHLESFAAAGPLTEPIDVMVLYQEPNPGIVYRYVMPHGPNPLQPNSRATYGAALGKTSDFTPPGPHQRNFHRYRAEPGSPMVHDEPPAPPRRFRKRKFVWKASGLTECSKSCGGGVQSIKYICVRELTQVQVLEKRCHALEKPTSSGVKCNIKPCPAKWRSGPWSECSVSCGSGIRKRELECVQEVNSVLTIRVADGACLDPKTLPTSESCTMPECDERGKIAQSNLPSPYWSVGGWSSCSTTCGLGTRNRVITCITSGRPCSMDDKPDAQESCDPGPCLTKSTASNVISSGFHGPQWLFTEWSRKCSAECGTGIQTRRVFCGTSSRNESCDESNRPDTTRTCSSDRACSGQWFAGPWTQCSSTCDLGEQTREVACVTMLRGSLRVVLDMNCPASKPELKKPCRGPPCAPSWFTSDWTQCSRSCGKGMQKREVKCLSVNGQTFEQDHASCTENERPAARRACNEYPCKSNQDTYGVENSHRVMQVQNDPEISNGLDENPLCKDNFPNCNLVMQARLCAYPFYQKSCCLSCSSAKQENE</sequence>
<dbReference type="GeneID" id="107263258"/>
<evidence type="ECO:0000313" key="10">
    <source>
        <dbReference type="RefSeq" id="XP_024936346.1"/>
    </source>
</evidence>
<keyword evidence="4" id="KW-0677">Repeat</keyword>
<dbReference type="SMART" id="SM00209">
    <property type="entry name" value="TSP1"/>
    <property type="match status" value="6"/>
</dbReference>
<feature type="domain" description="PLAC" evidence="6">
    <location>
        <begin position="597"/>
        <end position="634"/>
    </location>
</feature>
<evidence type="ECO:0000256" key="1">
    <source>
        <dbReference type="ARBA" id="ARBA00004613"/>
    </source>
</evidence>
<organism evidence="7 9">
    <name type="scientific">Cephus cinctus</name>
    <name type="common">Wheat stem sawfly</name>
    <dbReference type="NCBI Taxonomy" id="211228"/>
    <lineage>
        <taxon>Eukaryota</taxon>
        <taxon>Metazoa</taxon>
        <taxon>Ecdysozoa</taxon>
        <taxon>Arthropoda</taxon>
        <taxon>Hexapoda</taxon>
        <taxon>Insecta</taxon>
        <taxon>Pterygota</taxon>
        <taxon>Neoptera</taxon>
        <taxon>Endopterygota</taxon>
        <taxon>Hymenoptera</taxon>
        <taxon>Cephoidea</taxon>
        <taxon>Cephidae</taxon>
        <taxon>Cephus</taxon>
    </lineage>
</organism>
<keyword evidence="3 5" id="KW-0732">Signal</keyword>
<keyword evidence="7" id="KW-1185">Reference proteome</keyword>
<dbReference type="GO" id="GO:0006508">
    <property type="term" value="P:proteolysis"/>
    <property type="evidence" value="ECO:0007669"/>
    <property type="project" value="TreeGrafter"/>
</dbReference>
<gene>
    <name evidence="8 9 10" type="primary">LOC107263258</name>
</gene>
<dbReference type="RefSeq" id="XP_024936346.1">
    <property type="nucleotide sequence ID" value="XM_025080578.1"/>
</dbReference>
<dbReference type="Proteomes" id="UP000694920">
    <property type="component" value="Unplaced"/>
</dbReference>
<dbReference type="RefSeq" id="XP_015585738.1">
    <property type="nucleotide sequence ID" value="XM_015730252.2"/>
</dbReference>
<accession>A0AAJ7FD18</accession>
<dbReference type="PROSITE" id="PS50092">
    <property type="entry name" value="TSP1"/>
    <property type="match status" value="5"/>
</dbReference>
<dbReference type="PANTHER" id="PTHR13723:SF305">
    <property type="entry name" value="PROTEIN MADD-4"/>
    <property type="match status" value="1"/>
</dbReference>
<dbReference type="InterPro" id="IPR000884">
    <property type="entry name" value="TSP1_rpt"/>
</dbReference>
<dbReference type="GO" id="GO:0005576">
    <property type="term" value="C:extracellular region"/>
    <property type="evidence" value="ECO:0007669"/>
    <property type="project" value="UniProtKB-SubCell"/>
</dbReference>
<dbReference type="InterPro" id="IPR010909">
    <property type="entry name" value="PLAC"/>
</dbReference>
<evidence type="ECO:0000256" key="5">
    <source>
        <dbReference type="SAM" id="SignalP"/>
    </source>
</evidence>
<evidence type="ECO:0000313" key="8">
    <source>
        <dbReference type="RefSeq" id="XP_015585738.1"/>
    </source>
</evidence>
<dbReference type="RefSeq" id="XP_015585739.1">
    <property type="nucleotide sequence ID" value="XM_015730253.2"/>
</dbReference>
<dbReference type="PANTHER" id="PTHR13723">
    <property type="entry name" value="ADAMTS A DISINTEGRIN AND METALLOPROTEASE WITH THROMBOSPONDIN MOTIFS PROTEASE"/>
    <property type="match status" value="1"/>
</dbReference>
<dbReference type="Gene3D" id="2.20.100.10">
    <property type="entry name" value="Thrombospondin type-1 (TSP1) repeat"/>
    <property type="match status" value="6"/>
</dbReference>
<dbReference type="Gene3D" id="2.60.120.830">
    <property type="match status" value="1"/>
</dbReference>
<dbReference type="FunFam" id="2.20.100.10:FF:000005">
    <property type="entry name" value="ADAM metallopeptidase with thrombospondin type 1 motif 9"/>
    <property type="match status" value="1"/>
</dbReference>
<dbReference type="AlphaFoldDB" id="A0AAJ7FD18"/>
<dbReference type="InterPro" id="IPR050439">
    <property type="entry name" value="ADAMTS_ADAMTS-like"/>
</dbReference>
<evidence type="ECO:0000259" key="6">
    <source>
        <dbReference type="PROSITE" id="PS50900"/>
    </source>
</evidence>
<comment type="subcellular location">
    <subcellularLocation>
        <location evidence="1">Secreted</location>
    </subcellularLocation>
</comment>
<dbReference type="KEGG" id="ccin:107263258"/>
<dbReference type="Pfam" id="PF05986">
    <property type="entry name" value="ADAMTS_spacer1"/>
    <property type="match status" value="1"/>
</dbReference>
<dbReference type="GO" id="GO:0031012">
    <property type="term" value="C:extracellular matrix"/>
    <property type="evidence" value="ECO:0007669"/>
    <property type="project" value="TreeGrafter"/>
</dbReference>
<dbReference type="PROSITE" id="PS50900">
    <property type="entry name" value="PLAC"/>
    <property type="match status" value="1"/>
</dbReference>
<dbReference type="InterPro" id="IPR010294">
    <property type="entry name" value="ADAMTS_spacer1"/>
</dbReference>
<keyword evidence="2" id="KW-0964">Secreted</keyword>
<dbReference type="Pfam" id="PF08686">
    <property type="entry name" value="PLAC"/>
    <property type="match status" value="1"/>
</dbReference>
<evidence type="ECO:0000256" key="3">
    <source>
        <dbReference type="ARBA" id="ARBA00022729"/>
    </source>
</evidence>
<dbReference type="GO" id="GO:0030198">
    <property type="term" value="P:extracellular matrix organization"/>
    <property type="evidence" value="ECO:0007669"/>
    <property type="project" value="TreeGrafter"/>
</dbReference>
<evidence type="ECO:0000256" key="2">
    <source>
        <dbReference type="ARBA" id="ARBA00022525"/>
    </source>
</evidence>
<dbReference type="SUPFAM" id="SSF82895">
    <property type="entry name" value="TSP-1 type 1 repeat"/>
    <property type="match status" value="6"/>
</dbReference>
<proteinExistence type="predicted"/>
<dbReference type="Pfam" id="PF19030">
    <property type="entry name" value="TSP1_ADAMTS"/>
    <property type="match status" value="6"/>
</dbReference>
<protein>
    <submittedName>
        <fullName evidence="8 9">Thrombospondin type-1 domain-containing protein 4 isoform X1</fullName>
    </submittedName>
</protein>
<evidence type="ECO:0000313" key="9">
    <source>
        <dbReference type="RefSeq" id="XP_015585739.1"/>
    </source>
</evidence>
<name>A0AAJ7FD18_CEPCN</name>
<dbReference type="GO" id="GO:0004222">
    <property type="term" value="F:metalloendopeptidase activity"/>
    <property type="evidence" value="ECO:0007669"/>
    <property type="project" value="TreeGrafter"/>
</dbReference>
<feature type="signal peptide" evidence="5">
    <location>
        <begin position="1"/>
        <end position="22"/>
    </location>
</feature>
<reference evidence="8 9" key="1">
    <citation type="submission" date="2025-04" db="UniProtKB">
        <authorList>
            <consortium name="RefSeq"/>
        </authorList>
    </citation>
    <scope>IDENTIFICATION</scope>
</reference>
<feature type="chain" id="PRO_5044708783" evidence="5">
    <location>
        <begin position="23"/>
        <end position="638"/>
    </location>
</feature>
<evidence type="ECO:0000313" key="7">
    <source>
        <dbReference type="Proteomes" id="UP000694920"/>
    </source>
</evidence>
<dbReference type="InterPro" id="IPR036383">
    <property type="entry name" value="TSP1_rpt_sf"/>
</dbReference>
<evidence type="ECO:0000256" key="4">
    <source>
        <dbReference type="ARBA" id="ARBA00022737"/>
    </source>
</evidence>